<organism evidence="1 2">
    <name type="scientific">Cetraspora pellucida</name>
    <dbReference type="NCBI Taxonomy" id="1433469"/>
    <lineage>
        <taxon>Eukaryota</taxon>
        <taxon>Fungi</taxon>
        <taxon>Fungi incertae sedis</taxon>
        <taxon>Mucoromycota</taxon>
        <taxon>Glomeromycotina</taxon>
        <taxon>Glomeromycetes</taxon>
        <taxon>Diversisporales</taxon>
        <taxon>Gigasporaceae</taxon>
        <taxon>Cetraspora</taxon>
    </lineage>
</organism>
<dbReference type="EMBL" id="CAJVQA010005506">
    <property type="protein sequence ID" value="CAG8622097.1"/>
    <property type="molecule type" value="Genomic_DNA"/>
</dbReference>
<evidence type="ECO:0000313" key="2">
    <source>
        <dbReference type="Proteomes" id="UP000789759"/>
    </source>
</evidence>
<accession>A0A9N9GSD7</accession>
<proteinExistence type="predicted"/>
<sequence>MDEAEEVNNDISTLTILTNNKSLSDRQKNNLLTVSLHKDKVSILYIYNDTNLANIQENDNISLAISSASKEVDQFSNDLYNDDSSSNNIFQNSQKQLKIINQPLKSGSLLILNNGNSSKYLL</sequence>
<dbReference type="Proteomes" id="UP000789759">
    <property type="component" value="Unassembled WGS sequence"/>
</dbReference>
<reference evidence="1" key="1">
    <citation type="submission" date="2021-06" db="EMBL/GenBank/DDBJ databases">
        <authorList>
            <person name="Kallberg Y."/>
            <person name="Tangrot J."/>
            <person name="Rosling A."/>
        </authorList>
    </citation>
    <scope>NUCLEOTIDE SEQUENCE</scope>
    <source>
        <strain evidence="1">FL966</strain>
    </source>
</reference>
<keyword evidence="2" id="KW-1185">Reference proteome</keyword>
<evidence type="ECO:0000313" key="1">
    <source>
        <dbReference type="EMBL" id="CAG8622097.1"/>
    </source>
</evidence>
<name>A0A9N9GSD7_9GLOM</name>
<gene>
    <name evidence="1" type="ORF">CPELLU_LOCUS7975</name>
</gene>
<comment type="caution">
    <text evidence="1">The sequence shown here is derived from an EMBL/GenBank/DDBJ whole genome shotgun (WGS) entry which is preliminary data.</text>
</comment>
<dbReference type="AlphaFoldDB" id="A0A9N9GSD7"/>
<protein>
    <submittedName>
        <fullName evidence="1">4142_t:CDS:1</fullName>
    </submittedName>
</protein>